<name>A0AAN7MPQ4_TRANT</name>
<evidence type="ECO:0000313" key="1">
    <source>
        <dbReference type="EMBL" id="KAK4798951.1"/>
    </source>
</evidence>
<proteinExistence type="predicted"/>
<evidence type="ECO:0000313" key="2">
    <source>
        <dbReference type="Proteomes" id="UP001346149"/>
    </source>
</evidence>
<protein>
    <submittedName>
        <fullName evidence="1">Uncharacterized protein</fullName>
    </submittedName>
</protein>
<keyword evidence="2" id="KW-1185">Reference proteome</keyword>
<accession>A0AAN7MPQ4</accession>
<gene>
    <name evidence="1" type="ORF">SAY86_024316</name>
</gene>
<comment type="caution">
    <text evidence="1">The sequence shown here is derived from an EMBL/GenBank/DDBJ whole genome shotgun (WGS) entry which is preliminary data.</text>
</comment>
<organism evidence="1 2">
    <name type="scientific">Trapa natans</name>
    <name type="common">Water chestnut</name>
    <dbReference type="NCBI Taxonomy" id="22666"/>
    <lineage>
        <taxon>Eukaryota</taxon>
        <taxon>Viridiplantae</taxon>
        <taxon>Streptophyta</taxon>
        <taxon>Embryophyta</taxon>
        <taxon>Tracheophyta</taxon>
        <taxon>Spermatophyta</taxon>
        <taxon>Magnoliopsida</taxon>
        <taxon>eudicotyledons</taxon>
        <taxon>Gunneridae</taxon>
        <taxon>Pentapetalae</taxon>
        <taxon>rosids</taxon>
        <taxon>malvids</taxon>
        <taxon>Myrtales</taxon>
        <taxon>Lythraceae</taxon>
        <taxon>Trapa</taxon>
    </lineage>
</organism>
<dbReference type="Proteomes" id="UP001346149">
    <property type="component" value="Unassembled WGS sequence"/>
</dbReference>
<reference evidence="1 2" key="1">
    <citation type="journal article" date="2023" name="Hortic Res">
        <title>Pangenome of water caltrop reveals structural variations and asymmetric subgenome divergence after allopolyploidization.</title>
        <authorList>
            <person name="Zhang X."/>
            <person name="Chen Y."/>
            <person name="Wang L."/>
            <person name="Yuan Y."/>
            <person name="Fang M."/>
            <person name="Shi L."/>
            <person name="Lu R."/>
            <person name="Comes H.P."/>
            <person name="Ma Y."/>
            <person name="Chen Y."/>
            <person name="Huang G."/>
            <person name="Zhou Y."/>
            <person name="Zheng Z."/>
            <person name="Qiu Y."/>
        </authorList>
    </citation>
    <scope>NUCLEOTIDE SEQUENCE [LARGE SCALE GENOMIC DNA]</scope>
    <source>
        <strain evidence="1">F231</strain>
    </source>
</reference>
<sequence>MMHIPYLQMHSATYHCIIYFVWNYEQNKTSLYSPSLLGNCHFGTFCQGLTKVDRPQLPYDFPSLSAAAMVKLDGPITSLYTREVLWEMGPGLGCGLTKSTATPI</sequence>
<dbReference type="EMBL" id="JAXQNO010000004">
    <property type="protein sequence ID" value="KAK4798951.1"/>
    <property type="molecule type" value="Genomic_DNA"/>
</dbReference>
<dbReference type="AlphaFoldDB" id="A0AAN7MPQ4"/>